<keyword evidence="2" id="KW-0547">Nucleotide-binding</keyword>
<dbReference type="eggNOG" id="KOG1433">
    <property type="taxonomic scope" value="Eukaryota"/>
</dbReference>
<reference evidence="6" key="1">
    <citation type="submission" date="2015-04" db="UniProtKB">
        <authorList>
            <consortium name="EnsemblPlants"/>
        </authorList>
    </citation>
    <scope>IDENTIFICATION</scope>
</reference>
<keyword evidence="3" id="KW-0067">ATP-binding</keyword>
<dbReference type="PANTHER" id="PTHR45900:SF1">
    <property type="entry name" value="MITOCHONDRIAL DNA REPAIR PROTEIN RECA HOMOLOG-RELATED"/>
    <property type="match status" value="1"/>
</dbReference>
<dbReference type="InterPro" id="IPR049428">
    <property type="entry name" value="RecA-like_N"/>
</dbReference>
<dbReference type="Proteomes" id="UP000026961">
    <property type="component" value="Chromosome 3"/>
</dbReference>
<accession>A0A0D9ZAW5</accession>
<protein>
    <recommendedName>
        <fullName evidence="5">RecA-like N-terminal domain-containing protein</fullName>
    </recommendedName>
</protein>
<dbReference type="SUPFAM" id="SSF52540">
    <property type="entry name" value="P-loop containing nucleoside triphosphate hydrolases"/>
    <property type="match status" value="1"/>
</dbReference>
<evidence type="ECO:0000256" key="4">
    <source>
        <dbReference type="ARBA" id="ARBA00023172"/>
    </source>
</evidence>
<evidence type="ECO:0000313" key="7">
    <source>
        <dbReference type="Proteomes" id="UP000026961"/>
    </source>
</evidence>
<feature type="domain" description="RecA-like N-terminal" evidence="5">
    <location>
        <begin position="37"/>
        <end position="111"/>
    </location>
</feature>
<dbReference type="InterPro" id="IPR027417">
    <property type="entry name" value="P-loop_NTPase"/>
</dbReference>
<dbReference type="Gene3D" id="3.40.50.300">
    <property type="entry name" value="P-loop containing nucleotide triphosphate hydrolases"/>
    <property type="match status" value="1"/>
</dbReference>
<keyword evidence="7" id="KW-1185">Reference proteome</keyword>
<dbReference type="GO" id="GO:0006281">
    <property type="term" value="P:DNA repair"/>
    <property type="evidence" value="ECO:0007669"/>
    <property type="project" value="InterPro"/>
</dbReference>
<dbReference type="EnsemblPlants" id="OGLUM03G27780.1">
    <property type="protein sequence ID" value="OGLUM03G27780.1"/>
    <property type="gene ID" value="OGLUM03G27780"/>
</dbReference>
<dbReference type="GO" id="GO:0003697">
    <property type="term" value="F:single-stranded DNA binding"/>
    <property type="evidence" value="ECO:0007669"/>
    <property type="project" value="InterPro"/>
</dbReference>
<keyword evidence="4" id="KW-0233">DNA recombination</keyword>
<dbReference type="GO" id="GO:0006310">
    <property type="term" value="P:DNA recombination"/>
    <property type="evidence" value="ECO:0007669"/>
    <property type="project" value="UniProtKB-KW"/>
</dbReference>
<name>A0A0D9ZAW5_9ORYZ</name>
<evidence type="ECO:0000313" key="6">
    <source>
        <dbReference type="EnsemblPlants" id="OGLUM03G27780.1"/>
    </source>
</evidence>
<proteinExistence type="inferred from homology"/>
<comment type="similarity">
    <text evidence="1">Belongs to the RecA family.</text>
</comment>
<dbReference type="PANTHER" id="PTHR45900">
    <property type="entry name" value="RECA"/>
    <property type="match status" value="1"/>
</dbReference>
<dbReference type="AlphaFoldDB" id="A0A0D9ZAW5"/>
<sequence>MNDINSSFGKGGVTKLGSAGGSFVNFTYAIHTDCYFVYPVYGPESSGKTTLALHAIVEVHVSFFLTKLGGNAMLVDAEHAFDPAYSKALGVDIENLIVCQPDNGEMALETTVSRRVAPAATDVFSWIRLVTASSNGGSTDSKLMMPPKEVGTIGKRRGLSSSRVRSYGGSQRTLCFYLGKLEVALARSITGTLLDIAPWRGGRGFHGWEEWRLAQILLIPGSPRYRRLDQTPPS</sequence>
<organism evidence="6">
    <name type="scientific">Oryza glumipatula</name>
    <dbReference type="NCBI Taxonomy" id="40148"/>
    <lineage>
        <taxon>Eukaryota</taxon>
        <taxon>Viridiplantae</taxon>
        <taxon>Streptophyta</taxon>
        <taxon>Embryophyta</taxon>
        <taxon>Tracheophyta</taxon>
        <taxon>Spermatophyta</taxon>
        <taxon>Magnoliopsida</taxon>
        <taxon>Liliopsida</taxon>
        <taxon>Poales</taxon>
        <taxon>Poaceae</taxon>
        <taxon>BOP clade</taxon>
        <taxon>Oryzoideae</taxon>
        <taxon>Oryzeae</taxon>
        <taxon>Oryzinae</taxon>
        <taxon>Oryza</taxon>
    </lineage>
</organism>
<dbReference type="HOGENOM" id="CLU_1186594_0_0_1"/>
<evidence type="ECO:0000256" key="1">
    <source>
        <dbReference type="ARBA" id="ARBA00009391"/>
    </source>
</evidence>
<evidence type="ECO:0000256" key="2">
    <source>
        <dbReference type="ARBA" id="ARBA00022741"/>
    </source>
</evidence>
<dbReference type="STRING" id="40148.A0A0D9ZAW5"/>
<dbReference type="Gramene" id="OGLUM03G27780.1">
    <property type="protein sequence ID" value="OGLUM03G27780.1"/>
    <property type="gene ID" value="OGLUM03G27780"/>
</dbReference>
<dbReference type="Pfam" id="PF00154">
    <property type="entry name" value="RecA_N"/>
    <property type="match status" value="1"/>
</dbReference>
<evidence type="ECO:0000256" key="3">
    <source>
        <dbReference type="ARBA" id="ARBA00022840"/>
    </source>
</evidence>
<evidence type="ECO:0000259" key="5">
    <source>
        <dbReference type="Pfam" id="PF00154"/>
    </source>
</evidence>
<dbReference type="InterPro" id="IPR013765">
    <property type="entry name" value="DNA_recomb/repair_RecA"/>
</dbReference>
<dbReference type="GO" id="GO:0005524">
    <property type="term" value="F:ATP binding"/>
    <property type="evidence" value="ECO:0007669"/>
    <property type="project" value="UniProtKB-KW"/>
</dbReference>
<reference evidence="6" key="2">
    <citation type="submission" date="2018-05" db="EMBL/GenBank/DDBJ databases">
        <title>OgluRS3 (Oryza glumaepatula Reference Sequence Version 3).</title>
        <authorList>
            <person name="Zhang J."/>
            <person name="Kudrna D."/>
            <person name="Lee S."/>
            <person name="Talag J."/>
            <person name="Welchert J."/>
            <person name="Wing R.A."/>
        </authorList>
    </citation>
    <scope>NUCLEOTIDE SEQUENCE [LARGE SCALE GENOMIC DNA]</scope>
</reference>